<dbReference type="GO" id="GO:0016560">
    <property type="term" value="P:protein import into peroxisome matrix, docking"/>
    <property type="evidence" value="ECO:0007669"/>
    <property type="project" value="UniProtKB-UniRule"/>
</dbReference>
<dbReference type="InterPro" id="IPR036388">
    <property type="entry name" value="WH-like_DNA-bd_sf"/>
</dbReference>
<feature type="region of interest" description="Disordered" evidence="8">
    <location>
        <begin position="1"/>
        <end position="47"/>
    </location>
</feature>
<dbReference type="GO" id="GO:0005778">
    <property type="term" value="C:peroxisomal membrane"/>
    <property type="evidence" value="ECO:0007669"/>
    <property type="project" value="UniProtKB-SubCell"/>
</dbReference>
<dbReference type="AlphaFoldDB" id="A0A1D2JIY2"/>
<feature type="region of interest" description="Disordered" evidence="8">
    <location>
        <begin position="88"/>
        <end position="148"/>
    </location>
</feature>
<dbReference type="VEuPathDB" id="FungiDB:PABG_12128"/>
<comment type="caution">
    <text evidence="10">The sequence shown here is derived from an EMBL/GenBank/DDBJ whole genome shotgun (WGS) entry which is preliminary data.</text>
</comment>
<dbReference type="InterPro" id="IPR025655">
    <property type="entry name" value="PEX14"/>
</dbReference>
<evidence type="ECO:0000256" key="5">
    <source>
        <dbReference type="ARBA" id="ARBA00029691"/>
    </source>
</evidence>
<proteinExistence type="inferred from homology"/>
<dbReference type="VEuPathDB" id="FungiDB:PABG_05264"/>
<feature type="compositionally biased region" description="Polar residues" evidence="8">
    <location>
        <begin position="94"/>
        <end position="127"/>
    </location>
</feature>
<evidence type="ECO:0000256" key="1">
    <source>
        <dbReference type="ARBA" id="ARBA00005443"/>
    </source>
</evidence>
<evidence type="ECO:0000313" key="10">
    <source>
        <dbReference type="EMBL" id="ODH38273.1"/>
    </source>
</evidence>
<evidence type="ECO:0000256" key="2">
    <source>
        <dbReference type="ARBA" id="ARBA00023010"/>
    </source>
</evidence>
<dbReference type="VEuPathDB" id="FungiDB:PADG_12219"/>
<keyword evidence="7" id="KW-0813">Transport</keyword>
<dbReference type="PANTHER" id="PTHR23058:SF5">
    <property type="entry name" value="PEROXISOMAL MEMBRANE PROTEIN PEX14"/>
    <property type="match status" value="1"/>
</dbReference>
<dbReference type="InterPro" id="IPR006785">
    <property type="entry name" value="Pex14_N"/>
</dbReference>
<feature type="compositionally biased region" description="Polar residues" evidence="8">
    <location>
        <begin position="25"/>
        <end position="34"/>
    </location>
</feature>
<reference evidence="10 11" key="1">
    <citation type="submission" date="2016-06" db="EMBL/GenBank/DDBJ databases">
        <authorList>
            <person name="Kjaerup R.B."/>
            <person name="Dalgaard T.S."/>
            <person name="Juul-Madsen H.R."/>
        </authorList>
    </citation>
    <scope>NUCLEOTIDE SEQUENCE [LARGE SCALE GENOMIC DNA]</scope>
    <source>
        <strain evidence="10 11">Pb300</strain>
    </source>
</reference>
<evidence type="ECO:0000256" key="6">
    <source>
        <dbReference type="ARBA" id="ARBA00046271"/>
    </source>
</evidence>
<comment type="function">
    <text evidence="7">Component of the PEX13-PEX14 docking complex, a translocon channel that specifically mediates the import of peroxisomal cargo proteins bound to PEX5 receptor. The PEX13-PEX14 docking complex forms a large import pore which can be opened to a diameter of about 9 nm. Mechanistically, PEX5 receptor along with cargo proteins associates with the PEX14 subunit of the PEX13-PEX14 docking complex in the cytosol, leading to the insertion of the receptor into the organelle membrane with the concomitant translocation of the cargo into the peroxisome matrix.</text>
</comment>
<dbReference type="Proteomes" id="UP000242814">
    <property type="component" value="Unassembled WGS sequence"/>
</dbReference>
<dbReference type="PANTHER" id="PTHR23058">
    <property type="entry name" value="PEROXISOMAL MEMBRANE PROTEIN PEX14"/>
    <property type="match status" value="1"/>
</dbReference>
<accession>A0A1D2JIY2</accession>
<dbReference type="EMBL" id="LZYO01000076">
    <property type="protein sequence ID" value="ODH38273.1"/>
    <property type="molecule type" value="Genomic_DNA"/>
</dbReference>
<comment type="similarity">
    <text evidence="1 7">Belongs to the peroxin-14 family.</text>
</comment>
<keyword evidence="7" id="KW-0472">Membrane</keyword>
<dbReference type="Pfam" id="PF04695">
    <property type="entry name" value="Pex14_N"/>
    <property type="match status" value="1"/>
</dbReference>
<dbReference type="GO" id="GO:0005102">
    <property type="term" value="F:signaling receptor binding"/>
    <property type="evidence" value="ECO:0007669"/>
    <property type="project" value="TreeGrafter"/>
</dbReference>
<evidence type="ECO:0000313" key="11">
    <source>
        <dbReference type="Proteomes" id="UP000242814"/>
    </source>
</evidence>
<comment type="subcellular location">
    <subcellularLocation>
        <location evidence="6 7">Peroxisome membrane</location>
    </subcellularLocation>
</comment>
<keyword evidence="2" id="KW-0811">Translocation</keyword>
<organism evidence="10 11">
    <name type="scientific">Paracoccidioides brasiliensis</name>
    <dbReference type="NCBI Taxonomy" id="121759"/>
    <lineage>
        <taxon>Eukaryota</taxon>
        <taxon>Fungi</taxon>
        <taxon>Dikarya</taxon>
        <taxon>Ascomycota</taxon>
        <taxon>Pezizomycotina</taxon>
        <taxon>Eurotiomycetes</taxon>
        <taxon>Eurotiomycetidae</taxon>
        <taxon>Onygenales</taxon>
        <taxon>Ajellomycetaceae</taxon>
        <taxon>Paracoccidioides</taxon>
    </lineage>
</organism>
<evidence type="ECO:0000256" key="4">
    <source>
        <dbReference type="ARBA" id="ARBA00029502"/>
    </source>
</evidence>
<evidence type="ECO:0000256" key="8">
    <source>
        <dbReference type="SAM" id="MobiDB-lite"/>
    </source>
</evidence>
<evidence type="ECO:0000259" key="9">
    <source>
        <dbReference type="Pfam" id="PF04695"/>
    </source>
</evidence>
<dbReference type="GO" id="GO:1990429">
    <property type="term" value="C:peroxisomal importomer complex"/>
    <property type="evidence" value="ECO:0007669"/>
    <property type="project" value="TreeGrafter"/>
</dbReference>
<gene>
    <name evidence="10" type="ORF">ACO22_02456</name>
</gene>
<feature type="region of interest" description="Disordered" evidence="8">
    <location>
        <begin position="219"/>
        <end position="258"/>
    </location>
</feature>
<keyword evidence="7" id="KW-0653">Protein transport</keyword>
<feature type="domain" description="Peroxisome membrane anchor protein Pex14p N-terminal" evidence="9">
    <location>
        <begin position="46"/>
        <end position="89"/>
    </location>
</feature>
<name>A0A1D2JIY2_PARBR</name>
<dbReference type="Gene3D" id="1.10.10.10">
    <property type="entry name" value="Winged helix-like DNA-binding domain superfamily/Winged helix DNA-binding domain"/>
    <property type="match status" value="1"/>
</dbReference>
<protein>
    <recommendedName>
        <fullName evidence="4 7">Peroxisomal membrane protein PEX14</fullName>
    </recommendedName>
    <alternativeName>
        <fullName evidence="5 7">Peroxin-14</fullName>
    </alternativeName>
</protein>
<keyword evidence="3 7" id="KW-0576">Peroxisome</keyword>
<sequence>MSDDSKPKGPVIPSWQLPAPDKTASGITTSTTAPTADGNKTETSSRNTLIEEALRFLKNESIRDAPTDKKISFLETKGLRNDEIQKLLGVSRNPEATSADTTSPTKDFTKSISSSAQAPPQTVTSGTAPPPSPENPSSQSPASAPSSPPIITYPEFILQARKPPPLVTFQGVMNTLYGAAGLASTIYGASHFLLKPMLEELTRARHELAETAQRNLTTLNEKLEKNVSSIPPLLPSTSQDDPKLHDDDDDDADSITSDPTELFHRDIATQTSPILSQTSSTLSTPIEGLDTGDLSSSQKTVYMHTKRLKSISSQLTDFLSDEDSTGILQNTTYDSLWELKSYLDGLIYNNSPYPYMVYNDSSKPVGGNGRSGAKNNEDAIAAFKTEIRSVKGTLLSARNFPAGTGIRSPIPTPGNRGSPLRIIRIFFLAVAGYLQYITCLDLSKSVTYNGSLATLPVTLLVHDINLLFINLIRPHQAPSMSIDINVRGIGISWLAKKVPKPPSFYGNQRPGRFDFIVLQMVIVIWQYLAPDLLSAAGALQLHSLLSLIYHWVHDLRIRHNGSGENLQVWRMTGRRWGSLAPAR</sequence>
<dbReference type="VEuPathDB" id="FungiDB:PADG_06999"/>
<evidence type="ECO:0000256" key="7">
    <source>
        <dbReference type="RuleBase" id="RU367032"/>
    </source>
</evidence>
<feature type="compositionally biased region" description="Low complexity" evidence="8">
    <location>
        <begin position="135"/>
        <end position="145"/>
    </location>
</feature>
<evidence type="ECO:0000256" key="3">
    <source>
        <dbReference type="ARBA" id="ARBA00023140"/>
    </source>
</evidence>